<feature type="domain" description="Glycosyltransferase 2-like" evidence="10">
    <location>
        <begin position="99"/>
        <end position="278"/>
    </location>
</feature>
<evidence type="ECO:0000256" key="8">
    <source>
        <dbReference type="RuleBase" id="RU003421"/>
    </source>
</evidence>
<comment type="catalytic activity">
    <reaction evidence="1 8">
        <text>Release of N-terminal proline from a peptide.</text>
        <dbReference type="EC" id="3.4.11.5"/>
    </reaction>
</comment>
<keyword evidence="5" id="KW-0963">Cytoplasm</keyword>
<name>F0W0H6_9STRA</name>
<dbReference type="CDD" id="cd04188">
    <property type="entry name" value="DPG_synthase"/>
    <property type="match status" value="1"/>
</dbReference>
<evidence type="ECO:0000256" key="7">
    <source>
        <dbReference type="ARBA" id="ARBA00022801"/>
    </source>
</evidence>
<dbReference type="GO" id="GO:0005737">
    <property type="term" value="C:cytoplasm"/>
    <property type="evidence" value="ECO:0007669"/>
    <property type="project" value="UniProtKB-SubCell"/>
</dbReference>
<evidence type="ECO:0000313" key="12">
    <source>
        <dbReference type="EMBL" id="CCA14548.1"/>
    </source>
</evidence>
<feature type="transmembrane region" description="Helical" evidence="9">
    <location>
        <begin position="27"/>
        <end position="49"/>
    </location>
</feature>
<evidence type="ECO:0000256" key="2">
    <source>
        <dbReference type="ARBA" id="ARBA00004496"/>
    </source>
</evidence>
<dbReference type="EC" id="3.4.11.5" evidence="8"/>
<accession>F0W0H6</accession>
<keyword evidence="6 8" id="KW-0645">Protease</keyword>
<dbReference type="InterPro" id="IPR000073">
    <property type="entry name" value="AB_hydrolase_1"/>
</dbReference>
<keyword evidence="9" id="KW-0812">Transmembrane</keyword>
<evidence type="ECO:0000256" key="5">
    <source>
        <dbReference type="ARBA" id="ARBA00022490"/>
    </source>
</evidence>
<reference evidence="12" key="2">
    <citation type="submission" date="2011-02" db="EMBL/GenBank/DDBJ databases">
        <authorList>
            <person name="MacLean D."/>
        </authorList>
    </citation>
    <scope>NUCLEOTIDE SEQUENCE</scope>
</reference>
<dbReference type="InterPro" id="IPR001173">
    <property type="entry name" value="Glyco_trans_2-like"/>
</dbReference>
<evidence type="ECO:0000256" key="3">
    <source>
        <dbReference type="ARBA" id="ARBA00010088"/>
    </source>
</evidence>
<dbReference type="InterPro" id="IPR035518">
    <property type="entry name" value="DPG_synthase"/>
</dbReference>
<sequence length="762" mass="85696">MGNAGSEIHEIDIVAPSVTTMLEINGLLSYAAFVVAALSISTSILLWVISPLIESKRLKEAPILVEEQSYEDPNQTTTEGNARIPFGSVLEENALLRLSVIIPAYNEESRITETLEDAITYLEERKEVSSSLTYEIIVVDDGSQDETARVVLAFVKKYTVRCIKLLCLKKNHGKGGAVRKGILRSTGERILFTDADNATKIRELGKLEAILDDEHLSGKDGVIVCGSRAHLEKEAIAKRHPLRNILMNGFHLLVSNLCVKQVRDTQCGFKLMDRTAAKLVFIPMHIERWGFDVEILYIAIRHRLTIKEVAVEWREVPGSKLNVATASLSMLREILLIRLCYSIGLWNTDDNFSSVLLSYSAQSNLLDMWRRCTILRKHPKASQRSRSAFQRSTSSSALKFPHASLNTEACGLLPIVAFSCAVLSTGQSPESQSAHPHCAEEELYPVIKPHNTGYLSVSEGHQLYYEECGNPHGKPVLIVHGGPGSGCRESMRCYHNPQKYRIILVDQRGSGRSKPRGSLHHNTTWHLVDDMEKLRQHLRVDRWQVFGGSWGSTLSLAYAITHPGRVTELILRGIFTLRKKEIDFFYQSGANSVYPDRWEEFVNIIPTEEREDLVLAYHKRLNSSDPNERIPAALAWTTWEKTTSNLCPPADAVEKSMNDSEFAETFARIENHYFINEGFFPSDSFLIENVTKIRHIPTIIVQGRYDVVCPMQTAWDLHKAFPEAELRVVQTAGHSALEPGIAKELVQATKKFESSRNSQLDH</sequence>
<evidence type="ECO:0000256" key="9">
    <source>
        <dbReference type="SAM" id="Phobius"/>
    </source>
</evidence>
<organism evidence="12">
    <name type="scientific">Albugo laibachii Nc14</name>
    <dbReference type="NCBI Taxonomy" id="890382"/>
    <lineage>
        <taxon>Eukaryota</taxon>
        <taxon>Sar</taxon>
        <taxon>Stramenopiles</taxon>
        <taxon>Oomycota</taxon>
        <taxon>Peronosporomycetes</taxon>
        <taxon>Albuginales</taxon>
        <taxon>Albuginaceae</taxon>
        <taxon>Albugo</taxon>
    </lineage>
</organism>
<dbReference type="InterPro" id="IPR005944">
    <property type="entry name" value="Pro_iminopeptidase"/>
</dbReference>
<dbReference type="GO" id="GO:0006508">
    <property type="term" value="P:proteolysis"/>
    <property type="evidence" value="ECO:0007669"/>
    <property type="project" value="UniProtKB-KW"/>
</dbReference>
<dbReference type="InterPro" id="IPR029044">
    <property type="entry name" value="Nucleotide-diphossugar_trans"/>
</dbReference>
<keyword evidence="9" id="KW-0472">Membrane</keyword>
<dbReference type="InterPro" id="IPR002410">
    <property type="entry name" value="Peptidase_S33"/>
</dbReference>
<reference evidence="12" key="1">
    <citation type="journal article" date="2011" name="PLoS Biol.">
        <title>Gene gain and loss during evolution of obligate parasitism in the white rust pathogen of Arabidopsis thaliana.</title>
        <authorList>
            <person name="Kemen E."/>
            <person name="Gardiner A."/>
            <person name="Schultz-Larsen T."/>
            <person name="Kemen A.C."/>
            <person name="Balmuth A.L."/>
            <person name="Robert-Seilaniantz A."/>
            <person name="Bailey K."/>
            <person name="Holub E."/>
            <person name="Studholme D.J."/>
            <person name="Maclean D."/>
            <person name="Jones J.D."/>
        </authorList>
    </citation>
    <scope>NUCLEOTIDE SEQUENCE</scope>
</reference>
<dbReference type="AlphaFoldDB" id="F0W0H6"/>
<comment type="similarity">
    <text evidence="3 8">Belongs to the peptidase S33 family.</text>
</comment>
<proteinExistence type="inferred from homology"/>
<dbReference type="Pfam" id="PF00561">
    <property type="entry name" value="Abhydrolase_1"/>
    <property type="match status" value="1"/>
</dbReference>
<feature type="domain" description="AB hydrolase-1" evidence="11">
    <location>
        <begin position="474"/>
        <end position="738"/>
    </location>
</feature>
<dbReference type="EMBL" id="FR824049">
    <property type="protein sequence ID" value="CCA14548.1"/>
    <property type="molecule type" value="Genomic_DNA"/>
</dbReference>
<dbReference type="GO" id="GO:0004177">
    <property type="term" value="F:aminopeptidase activity"/>
    <property type="evidence" value="ECO:0007669"/>
    <property type="project" value="UniProtKB-KW"/>
</dbReference>
<dbReference type="SUPFAM" id="SSF53474">
    <property type="entry name" value="alpha/beta-Hydrolases"/>
    <property type="match status" value="1"/>
</dbReference>
<dbReference type="Gene3D" id="3.90.550.10">
    <property type="entry name" value="Spore Coat Polysaccharide Biosynthesis Protein SpsA, Chain A"/>
    <property type="match status" value="1"/>
</dbReference>
<comment type="subcellular location">
    <subcellularLocation>
        <location evidence="2">Cytoplasm</location>
    </subcellularLocation>
</comment>
<dbReference type="PANTHER" id="PTHR43722:SF1">
    <property type="entry name" value="PROLINE IMINOPEPTIDASE"/>
    <property type="match status" value="1"/>
</dbReference>
<dbReference type="PANTHER" id="PTHR43722">
    <property type="entry name" value="PROLINE IMINOPEPTIDASE"/>
    <property type="match status" value="1"/>
</dbReference>
<keyword evidence="7 8" id="KW-0378">Hydrolase</keyword>
<dbReference type="Gene3D" id="3.40.50.1820">
    <property type="entry name" value="alpha/beta hydrolase"/>
    <property type="match status" value="1"/>
</dbReference>
<dbReference type="PRINTS" id="PR00793">
    <property type="entry name" value="PROAMNOPTASE"/>
</dbReference>
<evidence type="ECO:0000256" key="4">
    <source>
        <dbReference type="ARBA" id="ARBA00022438"/>
    </source>
</evidence>
<dbReference type="Pfam" id="PF00535">
    <property type="entry name" value="Glycos_transf_2"/>
    <property type="match status" value="1"/>
</dbReference>
<protein>
    <recommendedName>
        <fullName evidence="8">Proline iminopeptidase</fullName>
        <ecNumber evidence="8">3.4.11.5</ecNumber>
    </recommendedName>
</protein>
<gene>
    <name evidence="12" type="primary">AlNc14C4G618</name>
    <name evidence="12" type="ORF">ALNC14_006910</name>
</gene>
<evidence type="ECO:0000259" key="10">
    <source>
        <dbReference type="Pfam" id="PF00535"/>
    </source>
</evidence>
<dbReference type="NCBIfam" id="TIGR01249">
    <property type="entry name" value="pro_imino_pep_1"/>
    <property type="match status" value="1"/>
</dbReference>
<keyword evidence="9" id="KW-1133">Transmembrane helix</keyword>
<evidence type="ECO:0000256" key="6">
    <source>
        <dbReference type="ARBA" id="ARBA00022670"/>
    </source>
</evidence>
<evidence type="ECO:0000259" key="11">
    <source>
        <dbReference type="Pfam" id="PF00561"/>
    </source>
</evidence>
<dbReference type="PRINTS" id="PR00111">
    <property type="entry name" value="ABHYDROLASE"/>
</dbReference>
<evidence type="ECO:0000256" key="1">
    <source>
        <dbReference type="ARBA" id="ARBA00001585"/>
    </source>
</evidence>
<dbReference type="InterPro" id="IPR029058">
    <property type="entry name" value="AB_hydrolase_fold"/>
</dbReference>
<dbReference type="SUPFAM" id="SSF53448">
    <property type="entry name" value="Nucleotide-diphospho-sugar transferases"/>
    <property type="match status" value="1"/>
</dbReference>
<keyword evidence="4 8" id="KW-0031">Aminopeptidase</keyword>
<dbReference type="HOGENOM" id="CLU_366168_0_0_1"/>